<reference evidence="1 2" key="1">
    <citation type="submission" date="2022-01" db="EMBL/GenBank/DDBJ databases">
        <title>A chromosomal length assembly of Cordylochernes scorpioides.</title>
        <authorList>
            <person name="Zeh D."/>
            <person name="Zeh J."/>
        </authorList>
    </citation>
    <scope>NUCLEOTIDE SEQUENCE [LARGE SCALE GENOMIC DNA]</scope>
    <source>
        <strain evidence="1">IN4F17</strain>
        <tissue evidence="1">Whole Body</tissue>
    </source>
</reference>
<gene>
    <name evidence="1" type="ORF">LAZ67_20000324</name>
</gene>
<proteinExistence type="predicted"/>
<organism evidence="1 2">
    <name type="scientific">Cordylochernes scorpioides</name>
    <dbReference type="NCBI Taxonomy" id="51811"/>
    <lineage>
        <taxon>Eukaryota</taxon>
        <taxon>Metazoa</taxon>
        <taxon>Ecdysozoa</taxon>
        <taxon>Arthropoda</taxon>
        <taxon>Chelicerata</taxon>
        <taxon>Arachnida</taxon>
        <taxon>Pseudoscorpiones</taxon>
        <taxon>Cheliferoidea</taxon>
        <taxon>Chernetidae</taxon>
        <taxon>Cordylochernes</taxon>
    </lineage>
</organism>
<dbReference type="InterPro" id="IPR036397">
    <property type="entry name" value="RNaseH_sf"/>
</dbReference>
<dbReference type="PANTHER" id="PTHR46068:SF1">
    <property type="entry name" value="TRANSPOSASE IS30-LIKE HTH DOMAIN-CONTAINING PROTEIN"/>
    <property type="match status" value="1"/>
</dbReference>
<keyword evidence="2" id="KW-1185">Reference proteome</keyword>
<dbReference type="Proteomes" id="UP001235939">
    <property type="component" value="Chromosome 20"/>
</dbReference>
<evidence type="ECO:0000313" key="2">
    <source>
        <dbReference type="Proteomes" id="UP001235939"/>
    </source>
</evidence>
<protein>
    <recommendedName>
        <fullName evidence="3">Transposase</fullName>
    </recommendedName>
</protein>
<dbReference type="EMBL" id="CP092882">
    <property type="protein sequence ID" value="UYV81203.1"/>
    <property type="molecule type" value="Genomic_DNA"/>
</dbReference>
<accession>A0ABY6LJE4</accession>
<dbReference type="Gene3D" id="3.30.420.10">
    <property type="entry name" value="Ribonuclease H-like superfamily/Ribonuclease H"/>
    <property type="match status" value="1"/>
</dbReference>
<name>A0ABY6LJE4_9ARAC</name>
<dbReference type="PANTHER" id="PTHR46068">
    <property type="entry name" value="PROTEIN CBG27172"/>
    <property type="match status" value="1"/>
</dbReference>
<evidence type="ECO:0008006" key="3">
    <source>
        <dbReference type="Google" id="ProtNLM"/>
    </source>
</evidence>
<sequence>MDFGLRTTVAKEGTKRRGQLTHVVRNAGFDQDWQGIHDRGGGGVGEDCGVKGQPSRQMGQHQRCQKDTEFVEVDIGHVQDILQFDGTLQYNTAVVQQTVSKAIHRFNELGREGDRAGRGRKLTANRKIIKKRLQRNSRVSVRKNARETGKSNSSVHRIAKKELNLKAYKLQKVQLLTDKNKRVRLERCHHLKHRTTGQRWKCILFTDEKLFPLEQTHNHKTTGAGSLRLLARHPSSNTAKIRSRLQYGLEFAPADVLPWAQQHFGDADKTFQQDSAPAHKAKLTQDWCRAHFPDFFESAEWSTYSPDVNPMGYSVWFRPGPVLYATKV</sequence>
<evidence type="ECO:0000313" key="1">
    <source>
        <dbReference type="EMBL" id="UYV81203.1"/>
    </source>
</evidence>